<feature type="domain" description="Lipase" evidence="2">
    <location>
        <begin position="30"/>
        <end position="306"/>
    </location>
</feature>
<evidence type="ECO:0000259" key="2">
    <source>
        <dbReference type="Pfam" id="PF00151"/>
    </source>
</evidence>
<dbReference type="AlphaFoldDB" id="A0A8J2PAC0"/>
<comment type="caution">
    <text evidence="3">The sequence shown here is derived from an EMBL/GenBank/DDBJ whole genome shotgun (WGS) entry which is preliminary data.</text>
</comment>
<dbReference type="InterPro" id="IPR013818">
    <property type="entry name" value="Lipase"/>
</dbReference>
<reference evidence="3" key="1">
    <citation type="submission" date="2021-06" db="EMBL/GenBank/DDBJ databases">
        <authorList>
            <person name="Hodson N. C."/>
            <person name="Mongue J. A."/>
            <person name="Jaron S. K."/>
        </authorList>
    </citation>
    <scope>NUCLEOTIDE SEQUENCE</scope>
</reference>
<dbReference type="PANTHER" id="PTHR11610:SF173">
    <property type="entry name" value="LIPASE DOMAIN-CONTAINING PROTEIN-RELATED"/>
    <property type="match status" value="1"/>
</dbReference>
<keyword evidence="4" id="KW-1185">Reference proteome</keyword>
<accession>A0A8J2PAC0</accession>
<organism evidence="3 4">
    <name type="scientific">Allacma fusca</name>
    <dbReference type="NCBI Taxonomy" id="39272"/>
    <lineage>
        <taxon>Eukaryota</taxon>
        <taxon>Metazoa</taxon>
        <taxon>Ecdysozoa</taxon>
        <taxon>Arthropoda</taxon>
        <taxon>Hexapoda</taxon>
        <taxon>Collembola</taxon>
        <taxon>Symphypleona</taxon>
        <taxon>Sminthuridae</taxon>
        <taxon>Allacma</taxon>
    </lineage>
</organism>
<dbReference type="GO" id="GO:0016298">
    <property type="term" value="F:lipase activity"/>
    <property type="evidence" value="ECO:0007669"/>
    <property type="project" value="InterPro"/>
</dbReference>
<evidence type="ECO:0000313" key="4">
    <source>
        <dbReference type="Proteomes" id="UP000708208"/>
    </source>
</evidence>
<protein>
    <recommendedName>
        <fullName evidence="2">Lipase domain-containing protein</fullName>
    </recommendedName>
</protein>
<dbReference type="GO" id="GO:0017171">
    <property type="term" value="F:serine hydrolase activity"/>
    <property type="evidence" value="ECO:0007669"/>
    <property type="project" value="TreeGrafter"/>
</dbReference>
<dbReference type="OrthoDB" id="199913at2759"/>
<evidence type="ECO:0000256" key="1">
    <source>
        <dbReference type="RuleBase" id="RU004262"/>
    </source>
</evidence>
<gene>
    <name evidence="3" type="ORF">AFUS01_LOCUS18072</name>
</gene>
<comment type="similarity">
    <text evidence="1">Belongs to the AB hydrolase superfamily. Lipase family.</text>
</comment>
<dbReference type="GO" id="GO:0016042">
    <property type="term" value="P:lipid catabolic process"/>
    <property type="evidence" value="ECO:0007669"/>
    <property type="project" value="TreeGrafter"/>
</dbReference>
<dbReference type="Proteomes" id="UP000708208">
    <property type="component" value="Unassembled WGS sequence"/>
</dbReference>
<dbReference type="EMBL" id="CAJVCH010177001">
    <property type="protein sequence ID" value="CAG7729351.1"/>
    <property type="molecule type" value="Genomic_DNA"/>
</dbReference>
<dbReference type="PANTHER" id="PTHR11610">
    <property type="entry name" value="LIPASE"/>
    <property type="match status" value="1"/>
</dbReference>
<dbReference type="InterPro" id="IPR000734">
    <property type="entry name" value="TAG_lipase"/>
</dbReference>
<proteinExistence type="inferred from homology"/>
<sequence>MTQTLILVSADTESGDEAKEDSAIGSLKLNSFDPNDIEFDLYTSSNPNIPIRLFPDNITAISSANFLTSCPLKYILHGYDADASNFWWTEMKDEYLKAGSYNIILVNWSKLCDKSDISVIPNTYIVAKYGAEIINGLIRAGVLNVTMGLHIIGHDIGAHAASLTANLAGSGKVSRITGLDPAKIVFGKFGDDFRLDFTDAPMVDVIHTDGGVTGFLETRGTIDFFPNGGKIQPGCLVHGCNHFRALDLFIESISNPTAFKACKCSSYEDYKKKKCRCNEITYMGEFASPTSSPGSYFLQTNSFPPYNKPS</sequence>
<name>A0A8J2PAC0_9HEXA</name>
<dbReference type="Pfam" id="PF00151">
    <property type="entry name" value="Lipase"/>
    <property type="match status" value="1"/>
</dbReference>
<evidence type="ECO:0000313" key="3">
    <source>
        <dbReference type="EMBL" id="CAG7729351.1"/>
    </source>
</evidence>
<dbReference type="GO" id="GO:0005615">
    <property type="term" value="C:extracellular space"/>
    <property type="evidence" value="ECO:0007669"/>
    <property type="project" value="TreeGrafter"/>
</dbReference>